<feature type="domain" description="TFIIS N-terminal" evidence="5">
    <location>
        <begin position="272"/>
        <end position="349"/>
    </location>
</feature>
<feature type="compositionally biased region" description="Basic residues" evidence="4">
    <location>
        <begin position="125"/>
        <end position="134"/>
    </location>
</feature>
<feature type="compositionally biased region" description="Acidic residues" evidence="4">
    <location>
        <begin position="57"/>
        <end position="74"/>
    </location>
</feature>
<evidence type="ECO:0000256" key="3">
    <source>
        <dbReference type="PROSITE-ProRule" id="PRU00649"/>
    </source>
</evidence>
<dbReference type="AlphaFoldDB" id="A0A9P7B2T4"/>
<gene>
    <name evidence="6" type="primary">IWS1</name>
    <name evidence="6" type="ORF">C6P46_007121</name>
</gene>
<feature type="compositionally biased region" description="Basic and acidic residues" evidence="4">
    <location>
        <begin position="175"/>
        <end position="184"/>
    </location>
</feature>
<comment type="subcellular location">
    <subcellularLocation>
        <location evidence="3">Nucleus</location>
    </subcellularLocation>
</comment>
<organism evidence="6 7">
    <name type="scientific">Rhodotorula mucilaginosa</name>
    <name type="common">Yeast</name>
    <name type="synonym">Rhodotorula rubra</name>
    <dbReference type="NCBI Taxonomy" id="5537"/>
    <lineage>
        <taxon>Eukaryota</taxon>
        <taxon>Fungi</taxon>
        <taxon>Dikarya</taxon>
        <taxon>Basidiomycota</taxon>
        <taxon>Pucciniomycotina</taxon>
        <taxon>Microbotryomycetes</taxon>
        <taxon>Sporidiobolales</taxon>
        <taxon>Sporidiobolaceae</taxon>
        <taxon>Rhodotorula</taxon>
    </lineage>
</organism>
<feature type="region of interest" description="Disordered" evidence="4">
    <location>
        <begin position="1"/>
        <end position="209"/>
    </location>
</feature>
<dbReference type="InterPro" id="IPR051037">
    <property type="entry name" value="RNAPII_TF_IWS1"/>
</dbReference>
<protein>
    <submittedName>
        <fullName evidence="6">Transcription factor iws1</fullName>
    </submittedName>
</protein>
<evidence type="ECO:0000256" key="1">
    <source>
        <dbReference type="ARBA" id="ARBA00037349"/>
    </source>
</evidence>
<dbReference type="PANTHER" id="PTHR46010:SF1">
    <property type="entry name" value="PROTEIN IWS1 HOMOLOG"/>
    <property type="match status" value="1"/>
</dbReference>
<dbReference type="SUPFAM" id="SSF47676">
    <property type="entry name" value="Conserved domain common to transcription factors TFIIS, elongin A, CRSP70"/>
    <property type="match status" value="1"/>
</dbReference>
<feature type="region of interest" description="Disordered" evidence="4">
    <location>
        <begin position="421"/>
        <end position="446"/>
    </location>
</feature>
<feature type="compositionally biased region" description="Basic residues" evidence="4">
    <location>
        <begin position="149"/>
        <end position="160"/>
    </location>
</feature>
<evidence type="ECO:0000259" key="5">
    <source>
        <dbReference type="PROSITE" id="PS51319"/>
    </source>
</evidence>
<dbReference type="GO" id="GO:0005634">
    <property type="term" value="C:nucleus"/>
    <property type="evidence" value="ECO:0007669"/>
    <property type="project" value="UniProtKB-SubCell"/>
</dbReference>
<evidence type="ECO:0000313" key="6">
    <source>
        <dbReference type="EMBL" id="KAG0656401.1"/>
    </source>
</evidence>
<dbReference type="OrthoDB" id="21124at2759"/>
<dbReference type="InterPro" id="IPR035441">
    <property type="entry name" value="TFIIS/LEDGF_dom_sf"/>
</dbReference>
<dbReference type="Gene3D" id="1.20.930.10">
    <property type="entry name" value="Conserved domain common to transcription factors TFIIS, elongin A, CRSP70"/>
    <property type="match status" value="1"/>
</dbReference>
<dbReference type="Proteomes" id="UP000777482">
    <property type="component" value="Unassembled WGS sequence"/>
</dbReference>
<comment type="similarity">
    <text evidence="2">Belongs to the IWS1 family.</text>
</comment>
<keyword evidence="3" id="KW-0539">Nucleus</keyword>
<sequence>MSDTQEHSAAAQMNQEEAAELPAPPAEAAAEEQDEAGADDVEAAAQPANKPQFDIFAQEDSDLTEISSDEDEPAEQPAPARRSPSPASSRSASPDAAFAAGAGLAGASSDEDEGDEYKDEGAAIKKMKIAKRKKRAEEGGEGDDEAPRPKKKKPSSKKQRERREEEPEEEVQLDPETRRRKDLASRLSAIVKKPAGTKGRKKKQQDEEDLEMLNDEAVATLRKDMLRAADDDREQNELGRPAVNKLKMLPRVVDLMQKTALAETIVEGGLLEAVRAWLEPLSDRSLPALNIQRPLFNLLRTLPIELSALKSSGLGKVVYFYTKCKRVDPQIKRVADQLVADWMRPILRRSGAFIDREGGGAGGGGYGSASHAAAIAAARKLAMQQAAGAGATRHARIPEALTATFQNAPTNAVTGQMASLPGSGSGTKMRSFKAKLQASSQAARRV</sequence>
<evidence type="ECO:0000256" key="4">
    <source>
        <dbReference type="SAM" id="MobiDB-lite"/>
    </source>
</evidence>
<dbReference type="EMBL" id="PUHQ01000098">
    <property type="protein sequence ID" value="KAG0656401.1"/>
    <property type="molecule type" value="Genomic_DNA"/>
</dbReference>
<feature type="compositionally biased region" description="Low complexity" evidence="4">
    <location>
        <begin position="75"/>
        <end position="108"/>
    </location>
</feature>
<comment type="function">
    <text evidence="1">Transcription factor involved in RNA polymerase II transcription regulation. May function in both SPT15/TBP post-recruitment and recruitment steps of transcription.</text>
</comment>
<reference evidence="6 7" key="1">
    <citation type="submission" date="2020-11" db="EMBL/GenBank/DDBJ databases">
        <title>Kefir isolates.</title>
        <authorList>
            <person name="Marcisauskas S."/>
            <person name="Kim Y."/>
            <person name="Blasche S."/>
        </authorList>
    </citation>
    <scope>NUCLEOTIDE SEQUENCE [LARGE SCALE GENOMIC DNA]</scope>
    <source>
        <strain evidence="6 7">KR</strain>
    </source>
</reference>
<feature type="compositionally biased region" description="Polar residues" evidence="4">
    <location>
        <begin position="437"/>
        <end position="446"/>
    </location>
</feature>
<evidence type="ECO:0000256" key="2">
    <source>
        <dbReference type="ARBA" id="ARBA00037992"/>
    </source>
</evidence>
<name>A0A9P7B2T4_RHOMI</name>
<accession>A0A9P7B2T4</accession>
<feature type="compositionally biased region" description="Acidic residues" evidence="4">
    <location>
        <begin position="109"/>
        <end position="118"/>
    </location>
</feature>
<comment type="caution">
    <text evidence="6">The sequence shown here is derived from an EMBL/GenBank/DDBJ whole genome shotgun (WGS) entry which is preliminary data.</text>
</comment>
<feature type="compositionally biased region" description="Acidic residues" evidence="4">
    <location>
        <begin position="29"/>
        <end position="42"/>
    </location>
</feature>
<dbReference type="InterPro" id="IPR017923">
    <property type="entry name" value="TFIIS_N"/>
</dbReference>
<dbReference type="PROSITE" id="PS51319">
    <property type="entry name" value="TFIIS_N"/>
    <property type="match status" value="1"/>
</dbReference>
<proteinExistence type="inferred from homology"/>
<keyword evidence="7" id="KW-1185">Reference proteome</keyword>
<evidence type="ECO:0000313" key="7">
    <source>
        <dbReference type="Proteomes" id="UP000777482"/>
    </source>
</evidence>
<dbReference type="Pfam" id="PF08711">
    <property type="entry name" value="Med26"/>
    <property type="match status" value="1"/>
</dbReference>
<dbReference type="PANTHER" id="PTHR46010">
    <property type="entry name" value="PROTEIN IWS1 HOMOLOG"/>
    <property type="match status" value="1"/>
</dbReference>
<dbReference type="GO" id="GO:0016973">
    <property type="term" value="P:poly(A)+ mRNA export from nucleus"/>
    <property type="evidence" value="ECO:0007669"/>
    <property type="project" value="TreeGrafter"/>
</dbReference>